<gene>
    <name evidence="1" type="ORF">SCF082_LOCUS14106</name>
</gene>
<dbReference type="Proteomes" id="UP001642464">
    <property type="component" value="Unassembled WGS sequence"/>
</dbReference>
<comment type="caution">
    <text evidence="1">The sequence shown here is derived from an EMBL/GenBank/DDBJ whole genome shotgun (WGS) entry which is preliminary data.</text>
</comment>
<organism evidence="1 2">
    <name type="scientific">Durusdinium trenchii</name>
    <dbReference type="NCBI Taxonomy" id="1381693"/>
    <lineage>
        <taxon>Eukaryota</taxon>
        <taxon>Sar</taxon>
        <taxon>Alveolata</taxon>
        <taxon>Dinophyceae</taxon>
        <taxon>Suessiales</taxon>
        <taxon>Symbiodiniaceae</taxon>
        <taxon>Durusdinium</taxon>
    </lineage>
</organism>
<dbReference type="EMBL" id="CAXAMM010008780">
    <property type="protein sequence ID" value="CAK9018448.1"/>
    <property type="molecule type" value="Genomic_DNA"/>
</dbReference>
<evidence type="ECO:0000313" key="2">
    <source>
        <dbReference type="Proteomes" id="UP001642464"/>
    </source>
</evidence>
<protein>
    <submittedName>
        <fullName evidence="1">Uncharacterized protein</fullName>
    </submittedName>
</protein>
<sequence length="148" mass="16664">MAGWDRYGEEKKYRKDVDINDNPKHVGEPLRKLTLEDRLELRRQTREQQKKRTVQAEIEEELSDEELIPASPSKRPKKGRPHGATNGEDAELDIIAVANGKSGKSKEIVDLADEDGATSSRAALRRARRRAKAKAKGKPQPSEVEVLE</sequence>
<reference evidence="1 2" key="1">
    <citation type="submission" date="2024-02" db="EMBL/GenBank/DDBJ databases">
        <authorList>
            <person name="Chen Y."/>
            <person name="Shah S."/>
            <person name="Dougan E. K."/>
            <person name="Thang M."/>
            <person name="Chan C."/>
        </authorList>
    </citation>
    <scope>NUCLEOTIDE SEQUENCE [LARGE SCALE GENOMIC DNA]</scope>
</reference>
<name>A0ABP0JVD6_9DINO</name>
<proteinExistence type="predicted"/>
<evidence type="ECO:0000313" key="1">
    <source>
        <dbReference type="EMBL" id="CAK9018448.1"/>
    </source>
</evidence>
<accession>A0ABP0JVD6</accession>
<keyword evidence="2" id="KW-1185">Reference proteome</keyword>